<proteinExistence type="predicted"/>
<name>A0A8S1F3V5_9PELO</name>
<evidence type="ECO:0000313" key="1">
    <source>
        <dbReference type="EMBL" id="CAB3405286.1"/>
    </source>
</evidence>
<reference evidence="1 2" key="1">
    <citation type="submission" date="2020-04" db="EMBL/GenBank/DDBJ databases">
        <authorList>
            <person name="Laetsch R D."/>
            <person name="Stevens L."/>
            <person name="Kumar S."/>
            <person name="Blaxter L. M."/>
        </authorList>
    </citation>
    <scope>NUCLEOTIDE SEQUENCE [LARGE SCALE GENOMIC DNA]</scope>
</reference>
<protein>
    <submittedName>
        <fullName evidence="1">Uncharacterized protein</fullName>
    </submittedName>
</protein>
<accession>A0A8S1F3V5</accession>
<sequence>MIATKTKMITHGKPVISLSSFELGAQKTGREIDEFMFVLVPLSAVLFKKDINSTLFSLGQWAISRALQDLRMPKTKVPSIQRIGEALNRYGQNGFAGCFTMKMHTIIHHCLRKMEDFGSPALTSAAGFERANQELARNISIYCAKPEAIGKRFIARQRLARMLYAANSRLSSKKLNDMISGVSVVQSSSIREIPPFLADELLNIGIGSLSIGELMKEGHMGEPKSRNVASYVTWTNKQGMNVLEVSNLQLNTMVQSMFV</sequence>
<keyword evidence="2" id="KW-1185">Reference proteome</keyword>
<dbReference type="EMBL" id="CADEPM010000004">
    <property type="protein sequence ID" value="CAB3405286.1"/>
    <property type="molecule type" value="Genomic_DNA"/>
</dbReference>
<comment type="caution">
    <text evidence="1">The sequence shown here is derived from an EMBL/GenBank/DDBJ whole genome shotgun (WGS) entry which is preliminary data.</text>
</comment>
<dbReference type="AlphaFoldDB" id="A0A8S1F3V5"/>
<evidence type="ECO:0000313" key="2">
    <source>
        <dbReference type="Proteomes" id="UP000494206"/>
    </source>
</evidence>
<organism evidence="1 2">
    <name type="scientific">Caenorhabditis bovis</name>
    <dbReference type="NCBI Taxonomy" id="2654633"/>
    <lineage>
        <taxon>Eukaryota</taxon>
        <taxon>Metazoa</taxon>
        <taxon>Ecdysozoa</taxon>
        <taxon>Nematoda</taxon>
        <taxon>Chromadorea</taxon>
        <taxon>Rhabditida</taxon>
        <taxon>Rhabditina</taxon>
        <taxon>Rhabditomorpha</taxon>
        <taxon>Rhabditoidea</taxon>
        <taxon>Rhabditidae</taxon>
        <taxon>Peloderinae</taxon>
        <taxon>Caenorhabditis</taxon>
    </lineage>
</organism>
<gene>
    <name evidence="1" type="ORF">CBOVIS_LOCUS7502</name>
</gene>
<dbReference type="Proteomes" id="UP000494206">
    <property type="component" value="Unassembled WGS sequence"/>
</dbReference>